<organism evidence="2 3">
    <name type="scientific">Collimonas arenae</name>
    <dbReference type="NCBI Taxonomy" id="279058"/>
    <lineage>
        <taxon>Bacteria</taxon>
        <taxon>Pseudomonadati</taxon>
        <taxon>Pseudomonadota</taxon>
        <taxon>Betaproteobacteria</taxon>
        <taxon>Burkholderiales</taxon>
        <taxon>Oxalobacteraceae</taxon>
        <taxon>Collimonas</taxon>
    </lineage>
</organism>
<keyword evidence="3" id="KW-1185">Reference proteome</keyword>
<dbReference type="PRINTS" id="PR00412">
    <property type="entry name" value="EPOXHYDRLASE"/>
</dbReference>
<dbReference type="PATRIC" id="fig|279058.18.peg.1714"/>
<accession>A0A127QIT3</accession>
<dbReference type="Pfam" id="PF12697">
    <property type="entry name" value="Abhydrolase_6"/>
    <property type="match status" value="1"/>
</dbReference>
<evidence type="ECO:0000259" key="1">
    <source>
        <dbReference type="Pfam" id="PF12697"/>
    </source>
</evidence>
<evidence type="ECO:0000313" key="2">
    <source>
        <dbReference type="EMBL" id="AMP09512.1"/>
    </source>
</evidence>
<dbReference type="InterPro" id="IPR029058">
    <property type="entry name" value="AB_hydrolase_fold"/>
</dbReference>
<dbReference type="RefSeq" id="WP_335339744.1">
    <property type="nucleotide sequence ID" value="NZ_CP013233.1"/>
</dbReference>
<dbReference type="AlphaFoldDB" id="A0A127QIT3"/>
<dbReference type="SUPFAM" id="SSF53474">
    <property type="entry name" value="alpha/beta-Hydrolases"/>
    <property type="match status" value="1"/>
</dbReference>
<protein>
    <submittedName>
        <fullName evidence="2">Alpha/beta hydrolase fold family protein</fullName>
    </submittedName>
</protein>
<keyword evidence="2" id="KW-0378">Hydrolase</keyword>
<dbReference type="EMBL" id="CP013235">
    <property type="protein sequence ID" value="AMP09512.1"/>
    <property type="molecule type" value="Genomic_DNA"/>
</dbReference>
<dbReference type="InterPro" id="IPR000073">
    <property type="entry name" value="AB_hydrolase_1"/>
</dbReference>
<dbReference type="Proteomes" id="UP000071778">
    <property type="component" value="Chromosome"/>
</dbReference>
<dbReference type="PANTHER" id="PTHR43798">
    <property type="entry name" value="MONOACYLGLYCEROL LIPASE"/>
    <property type="match status" value="1"/>
</dbReference>
<proteinExistence type="predicted"/>
<dbReference type="GO" id="GO:0016787">
    <property type="term" value="F:hydrolase activity"/>
    <property type="evidence" value="ECO:0007669"/>
    <property type="project" value="UniProtKB-KW"/>
</dbReference>
<evidence type="ECO:0000313" key="3">
    <source>
        <dbReference type="Proteomes" id="UP000071778"/>
    </source>
</evidence>
<name>A0A127QIT3_9BURK</name>
<dbReference type="InterPro" id="IPR050266">
    <property type="entry name" value="AB_hydrolase_sf"/>
</dbReference>
<dbReference type="InterPro" id="IPR000639">
    <property type="entry name" value="Epox_hydrolase-like"/>
</dbReference>
<sequence length="295" mass="31467">MTAPVAAVTTELQEALELLDRRFEERSADVDGATVSYRSCGNAADSGRCVVLLHGIGSGAASWLQCALALQQDAQVIAWNAPGYGGSTPLPMTHPAAADYALRLQQLLQALDVSDCLLVGHSLGAMMATSYVAAGYGHVKQLLLFSPAQGYGSDDKRQRGLEMTRQRLDALATLGVTGMAQKSPERMLSAQADTADRAWVSWNTQQLNLAGYAQAVQMLCGGDIHRDLPAAISSEVSVAVYCGDVDIVTTPQDSRALADSFQLPFQLIDDAGHACYVEQPEAVAAVIRRHLYQLS</sequence>
<reference evidence="2 3" key="1">
    <citation type="submission" date="2015-11" db="EMBL/GenBank/DDBJ databases">
        <title>Exploring the genomic traits of fungus-feeding bacterial genus Collimonas.</title>
        <authorList>
            <person name="Song C."/>
            <person name="Schmidt R."/>
            <person name="de Jager V."/>
            <person name="Krzyzanowska D."/>
            <person name="Jongedijk E."/>
            <person name="Cankar K."/>
            <person name="Beekwilder J."/>
            <person name="van Veen A."/>
            <person name="de Boer W."/>
            <person name="van Veen J.A."/>
            <person name="Garbeva P."/>
        </authorList>
    </citation>
    <scope>NUCLEOTIDE SEQUENCE [LARGE SCALE GENOMIC DNA]</scope>
    <source>
        <strain evidence="2 3">Ter282</strain>
    </source>
</reference>
<gene>
    <name evidence="2" type="ORF">CAter282_1731</name>
</gene>
<dbReference type="Gene3D" id="3.40.50.1820">
    <property type="entry name" value="alpha/beta hydrolase"/>
    <property type="match status" value="1"/>
</dbReference>
<feature type="domain" description="AB hydrolase-1" evidence="1">
    <location>
        <begin position="50"/>
        <end position="286"/>
    </location>
</feature>